<organism evidence="2 3">
    <name type="scientific">Granulicatella adiacens ATCC 49175</name>
    <dbReference type="NCBI Taxonomy" id="638301"/>
    <lineage>
        <taxon>Bacteria</taxon>
        <taxon>Bacillati</taxon>
        <taxon>Bacillota</taxon>
        <taxon>Bacilli</taxon>
        <taxon>Lactobacillales</taxon>
        <taxon>Carnobacteriaceae</taxon>
        <taxon>Granulicatella</taxon>
    </lineage>
</organism>
<protein>
    <recommendedName>
        <fullName evidence="4">Lipoprotein</fullName>
    </recommendedName>
</protein>
<gene>
    <name evidence="2" type="ORF">HMPREF0444_0621</name>
</gene>
<sequence length="239" mass="27194">MFKQYLKPLFIAGCSLLMLAGCGNQTATTTTTTTANSSNSLEGKWEQIDFRSTLERGLGYLDFQDKEEIPRRLIYSDAFKDVKPTLTITGNSAVYDYTTSIEAAMGNFYDYAKSKNLTSVKGTKEEYIKNQYNVLKQSLEKWNNQKGYLTYGFNDEKNEVQETLTGITINEGTGTMEFKYAPNFLSLATFSVEKFVKPVSYKYSIEDGILTLTLEQQKILDNDQKVTAYFTMRFKKVAE</sequence>
<feature type="signal peptide" evidence="1">
    <location>
        <begin position="1"/>
        <end position="20"/>
    </location>
</feature>
<dbReference type="RefSeq" id="WP_005605845.1">
    <property type="nucleotide sequence ID" value="NZ_CP102283.1"/>
</dbReference>
<dbReference type="HOGENOM" id="CLU_102187_0_0_9"/>
<evidence type="ECO:0000313" key="3">
    <source>
        <dbReference type="Proteomes" id="UP000005926"/>
    </source>
</evidence>
<dbReference type="eggNOG" id="ENOG5033QH7">
    <property type="taxonomic scope" value="Bacteria"/>
</dbReference>
<comment type="caution">
    <text evidence="2">The sequence shown here is derived from an EMBL/GenBank/DDBJ whole genome shotgun (WGS) entry which is preliminary data.</text>
</comment>
<dbReference type="GeneID" id="78413049"/>
<keyword evidence="3" id="KW-1185">Reference proteome</keyword>
<evidence type="ECO:0000313" key="2">
    <source>
        <dbReference type="EMBL" id="EEW37655.1"/>
    </source>
</evidence>
<name>C8NFC6_9LACT</name>
<dbReference type="PROSITE" id="PS51257">
    <property type="entry name" value="PROKAR_LIPOPROTEIN"/>
    <property type="match status" value="1"/>
</dbReference>
<feature type="chain" id="PRO_5039382621" description="Lipoprotein" evidence="1">
    <location>
        <begin position="21"/>
        <end position="239"/>
    </location>
</feature>
<evidence type="ECO:0008006" key="4">
    <source>
        <dbReference type="Google" id="ProtNLM"/>
    </source>
</evidence>
<dbReference type="EMBL" id="ACKZ01000013">
    <property type="protein sequence ID" value="EEW37655.1"/>
    <property type="molecule type" value="Genomic_DNA"/>
</dbReference>
<accession>C8NFC6</accession>
<proteinExistence type="predicted"/>
<keyword evidence="1" id="KW-0732">Signal</keyword>
<dbReference type="Proteomes" id="UP000005926">
    <property type="component" value="Unassembled WGS sequence"/>
</dbReference>
<evidence type="ECO:0000256" key="1">
    <source>
        <dbReference type="SAM" id="SignalP"/>
    </source>
</evidence>
<dbReference type="AlphaFoldDB" id="C8NFC6"/>
<reference evidence="2 3" key="1">
    <citation type="submission" date="2009-08" db="EMBL/GenBank/DDBJ databases">
        <authorList>
            <person name="Muzny D."/>
            <person name="Qin X."/>
            <person name="Deng J."/>
            <person name="Jiang H."/>
            <person name="Liu Y."/>
            <person name="Qu J."/>
            <person name="Song X.-Z."/>
            <person name="Zhang L."/>
            <person name="Thornton R."/>
            <person name="Coyle M."/>
            <person name="Francisco L."/>
            <person name="Jackson L."/>
            <person name="Javaid M."/>
            <person name="Korchina V."/>
            <person name="Kovar C."/>
            <person name="Mata R."/>
            <person name="Mathew T."/>
            <person name="Ngo R."/>
            <person name="Nguyen L."/>
            <person name="Nguyen N."/>
            <person name="Okwuonu G."/>
            <person name="Ongeri F."/>
            <person name="Pham C."/>
            <person name="Simmons D."/>
            <person name="Wilczek-Boney K."/>
            <person name="Hale W."/>
            <person name="Jakkamsetti A."/>
            <person name="Pham P."/>
            <person name="Ruth R."/>
            <person name="San Lucas F."/>
            <person name="Warren J."/>
            <person name="Zhang J."/>
            <person name="Zhao Z."/>
            <person name="Zhou C."/>
            <person name="Zhu D."/>
            <person name="Lee S."/>
            <person name="Bess C."/>
            <person name="Blankenburg K."/>
            <person name="Forbes L."/>
            <person name="Fu Q."/>
            <person name="Gubbala S."/>
            <person name="Hirani K."/>
            <person name="Jayaseelan J.C."/>
            <person name="Lara F."/>
            <person name="Munidasa M."/>
            <person name="Palculict T."/>
            <person name="Patil S."/>
            <person name="Pu L.-L."/>
            <person name="Saada N."/>
            <person name="Tang L."/>
            <person name="Weissenberger G."/>
            <person name="Zhu Y."/>
            <person name="Hemphill L."/>
            <person name="Shang Y."/>
            <person name="Youmans B."/>
            <person name="Ayvaz T."/>
            <person name="Ross M."/>
            <person name="Santibanez J."/>
            <person name="Aqrawi P."/>
            <person name="Gross S."/>
            <person name="Joshi V."/>
            <person name="Fowler G."/>
            <person name="Nazareth L."/>
            <person name="Reid J."/>
            <person name="Worley K."/>
            <person name="Petrosino J."/>
            <person name="Highlander S."/>
            <person name="Gibbs R."/>
        </authorList>
    </citation>
    <scope>NUCLEOTIDE SEQUENCE [LARGE SCALE GENOMIC DNA]</scope>
    <source>
        <strain evidence="2 3">ATCC 49175</strain>
    </source>
</reference>